<dbReference type="STRING" id="52247.A0A4V4NFQ7"/>
<comment type="similarity">
    <text evidence="1">Belongs to the RNase H family.</text>
</comment>
<dbReference type="InterPro" id="IPR050092">
    <property type="entry name" value="RNase_H"/>
</dbReference>
<comment type="caution">
    <text evidence="3">The sequence shown here is derived from an EMBL/GenBank/DDBJ whole genome shotgun (WGS) entry which is preliminary data.</text>
</comment>
<dbReference type="PROSITE" id="PS50879">
    <property type="entry name" value="RNASE_H_1"/>
    <property type="match status" value="1"/>
</dbReference>
<protein>
    <recommendedName>
        <fullName evidence="2">RNase H type-1 domain-containing protein</fullName>
    </recommendedName>
</protein>
<gene>
    <name evidence="3" type="ORF">CANINC_002429</name>
</gene>
<dbReference type="SUPFAM" id="SSF53098">
    <property type="entry name" value="Ribonuclease H-like"/>
    <property type="match status" value="1"/>
</dbReference>
<dbReference type="InterPro" id="IPR002156">
    <property type="entry name" value="RNaseH_domain"/>
</dbReference>
<dbReference type="EMBL" id="SELW01000391">
    <property type="protein sequence ID" value="TID28556.1"/>
    <property type="molecule type" value="Genomic_DNA"/>
</dbReference>
<dbReference type="InterPro" id="IPR012337">
    <property type="entry name" value="RNaseH-like_sf"/>
</dbReference>
<dbReference type="OrthoDB" id="407198at2759"/>
<dbReference type="PANTHER" id="PTHR10642:SF25">
    <property type="entry name" value="RNASE H TYPE-1 DOMAIN-CONTAINING PROTEIN"/>
    <property type="match status" value="1"/>
</dbReference>
<sequence>MISRVPKVKKIQKIDVYTDGSCINQGKRNAKAAFAVFFGDDDPRNYSEKLNSNCKQDSMLAELEALRHALYVISKQIDNRKKQNKKQAFTIYSDCTNAIQWILGSNTPARKLEPTVTLCRSYYSQIVCKTSLSILHVRAHSGVYGNNRADRMAYRMAHNACKS</sequence>
<dbReference type="AlphaFoldDB" id="A0A4V4NFQ7"/>
<accession>A0A4V4NFQ7</accession>
<dbReference type="GO" id="GO:0043137">
    <property type="term" value="P:DNA replication, removal of RNA primer"/>
    <property type="evidence" value="ECO:0007669"/>
    <property type="project" value="TreeGrafter"/>
</dbReference>
<name>A0A4V4NFQ7_9ASCO</name>
<dbReference type="InterPro" id="IPR036397">
    <property type="entry name" value="RNaseH_sf"/>
</dbReference>
<organism evidence="3 4">
    <name type="scientific">Pichia inconspicua</name>
    <dbReference type="NCBI Taxonomy" id="52247"/>
    <lineage>
        <taxon>Eukaryota</taxon>
        <taxon>Fungi</taxon>
        <taxon>Dikarya</taxon>
        <taxon>Ascomycota</taxon>
        <taxon>Saccharomycotina</taxon>
        <taxon>Pichiomycetes</taxon>
        <taxon>Pichiales</taxon>
        <taxon>Pichiaceae</taxon>
        <taxon>Pichia</taxon>
    </lineage>
</organism>
<feature type="domain" description="RNase H type-1" evidence="2">
    <location>
        <begin position="10"/>
        <end position="158"/>
    </location>
</feature>
<dbReference type="PANTHER" id="PTHR10642">
    <property type="entry name" value="RIBONUCLEASE H1"/>
    <property type="match status" value="1"/>
</dbReference>
<dbReference type="Proteomes" id="UP000307173">
    <property type="component" value="Unassembled WGS sequence"/>
</dbReference>
<proteinExistence type="inferred from homology"/>
<evidence type="ECO:0000313" key="4">
    <source>
        <dbReference type="Proteomes" id="UP000307173"/>
    </source>
</evidence>
<reference evidence="3 4" key="1">
    <citation type="journal article" date="2019" name="Front. Genet.">
        <title>Whole-Genome Sequencing of the Opportunistic Yeast Pathogen Candida inconspicua Uncovers Its Hybrid Origin.</title>
        <authorList>
            <person name="Mixao V."/>
            <person name="Hansen A.P."/>
            <person name="Saus E."/>
            <person name="Boekhout T."/>
            <person name="Lass-Florl C."/>
            <person name="Gabaldon T."/>
        </authorList>
    </citation>
    <scope>NUCLEOTIDE SEQUENCE [LARGE SCALE GENOMIC DNA]</scope>
    <source>
        <strain evidence="3 4">CBS 180</strain>
    </source>
</reference>
<dbReference type="Gene3D" id="3.30.420.10">
    <property type="entry name" value="Ribonuclease H-like superfamily/Ribonuclease H"/>
    <property type="match status" value="1"/>
</dbReference>
<evidence type="ECO:0000313" key="3">
    <source>
        <dbReference type="EMBL" id="TID28556.1"/>
    </source>
</evidence>
<dbReference type="GO" id="GO:0003676">
    <property type="term" value="F:nucleic acid binding"/>
    <property type="evidence" value="ECO:0007669"/>
    <property type="project" value="InterPro"/>
</dbReference>
<evidence type="ECO:0000256" key="1">
    <source>
        <dbReference type="ARBA" id="ARBA00005300"/>
    </source>
</evidence>
<dbReference type="GO" id="GO:0004523">
    <property type="term" value="F:RNA-DNA hybrid ribonuclease activity"/>
    <property type="evidence" value="ECO:0007669"/>
    <property type="project" value="InterPro"/>
</dbReference>
<evidence type="ECO:0000259" key="2">
    <source>
        <dbReference type="PROSITE" id="PS50879"/>
    </source>
</evidence>
<dbReference type="Pfam" id="PF00075">
    <property type="entry name" value="RNase_H"/>
    <property type="match status" value="1"/>
</dbReference>
<keyword evidence="4" id="KW-1185">Reference proteome</keyword>